<keyword evidence="2" id="KW-1185">Reference proteome</keyword>
<reference evidence="1 2" key="1">
    <citation type="journal article" date="2011" name="J. Bacteriol.">
        <title>Genome sequence of the verrucomicrobium Opitutus terrae PB90-1, an abundant inhabitant of rice paddy soil ecosystems.</title>
        <authorList>
            <person name="van Passel M.W."/>
            <person name="Kant R."/>
            <person name="Palva A."/>
            <person name="Copeland A."/>
            <person name="Lucas S."/>
            <person name="Lapidus A."/>
            <person name="Glavina del Rio T."/>
            <person name="Pitluck S."/>
            <person name="Goltsman E."/>
            <person name="Clum A."/>
            <person name="Sun H."/>
            <person name="Schmutz J."/>
            <person name="Larimer F.W."/>
            <person name="Land M.L."/>
            <person name="Hauser L."/>
            <person name="Kyrpides N."/>
            <person name="Mikhailova N."/>
            <person name="Richardson P.P."/>
            <person name="Janssen P.H."/>
            <person name="de Vos W.M."/>
            <person name="Smidt H."/>
        </authorList>
    </citation>
    <scope>NUCLEOTIDE SEQUENCE [LARGE SCALE GENOMIC DNA]</scope>
    <source>
        <strain evidence="2">DSM 11246 / JCM 15787 / PB90-1</strain>
    </source>
</reference>
<proteinExistence type="predicted"/>
<accession>B1ZU42</accession>
<dbReference type="HOGENOM" id="CLU_1254894_0_0_0"/>
<dbReference type="Proteomes" id="UP000007013">
    <property type="component" value="Chromosome"/>
</dbReference>
<evidence type="ECO:0000313" key="1">
    <source>
        <dbReference type="EMBL" id="ACB76608.1"/>
    </source>
</evidence>
<dbReference type="AlphaFoldDB" id="B1ZU42"/>
<protein>
    <submittedName>
        <fullName evidence="1">Uncharacterized protein</fullName>
    </submittedName>
</protein>
<organism evidence="1 2">
    <name type="scientific">Opitutus terrae (strain DSM 11246 / JCM 15787 / PB90-1)</name>
    <dbReference type="NCBI Taxonomy" id="452637"/>
    <lineage>
        <taxon>Bacteria</taxon>
        <taxon>Pseudomonadati</taxon>
        <taxon>Verrucomicrobiota</taxon>
        <taxon>Opitutia</taxon>
        <taxon>Opitutales</taxon>
        <taxon>Opitutaceae</taxon>
        <taxon>Opitutus</taxon>
    </lineage>
</organism>
<dbReference type="RefSeq" id="WP_012376137.1">
    <property type="nucleotide sequence ID" value="NC_010571.1"/>
</dbReference>
<dbReference type="KEGG" id="ote:Oter_3330"/>
<dbReference type="EMBL" id="CP001032">
    <property type="protein sequence ID" value="ACB76608.1"/>
    <property type="molecule type" value="Genomic_DNA"/>
</dbReference>
<evidence type="ECO:0000313" key="2">
    <source>
        <dbReference type="Proteomes" id="UP000007013"/>
    </source>
</evidence>
<gene>
    <name evidence="1" type="ordered locus">Oter_3330</name>
</gene>
<name>B1ZU42_OPITP</name>
<sequence>MSSPLVPTSSGRLAFFLRLWPVFIALLLAGCRASDDATKNPAAFVVRIQPADFAAAELPFEEPLSRNYELVFLRTDFGQPVSALALRALPGGAYELYFGAKDAGGQWQKITTELEQDVGQQVLRAAELRLHRRIFVEGQRHDVAKNDGDLWVQQRFADGRIAAALIPFNATVGNPDAQAFVDDLLGTLQKLAHVDPADRGELLTRLDQIATGIILAETPQ</sequence>